<proteinExistence type="predicted"/>
<sequence length="86" mass="9854">MKYSMGMEAKNRVDMASRPPLYGVGLYDTGFHVKFTWSMSVNAYYHHVRMKNNKFTFGCLNVVLSVDGGMGHYSYIAKSIAWGYLR</sequence>
<evidence type="ECO:0000313" key="2">
    <source>
        <dbReference type="Proteomes" id="UP001234989"/>
    </source>
</evidence>
<dbReference type="AlphaFoldDB" id="A0AAF0UIY4"/>
<reference evidence="1" key="1">
    <citation type="submission" date="2023-08" db="EMBL/GenBank/DDBJ databases">
        <title>A de novo genome assembly of Solanum verrucosum Schlechtendal, a Mexican diploid species geographically isolated from the other diploid A-genome species in potato relatives.</title>
        <authorList>
            <person name="Hosaka K."/>
        </authorList>
    </citation>
    <scope>NUCLEOTIDE SEQUENCE</scope>
    <source>
        <tissue evidence="1">Young leaves</tissue>
    </source>
</reference>
<organism evidence="1 2">
    <name type="scientific">Solanum verrucosum</name>
    <dbReference type="NCBI Taxonomy" id="315347"/>
    <lineage>
        <taxon>Eukaryota</taxon>
        <taxon>Viridiplantae</taxon>
        <taxon>Streptophyta</taxon>
        <taxon>Embryophyta</taxon>
        <taxon>Tracheophyta</taxon>
        <taxon>Spermatophyta</taxon>
        <taxon>Magnoliopsida</taxon>
        <taxon>eudicotyledons</taxon>
        <taxon>Gunneridae</taxon>
        <taxon>Pentapetalae</taxon>
        <taxon>asterids</taxon>
        <taxon>lamiids</taxon>
        <taxon>Solanales</taxon>
        <taxon>Solanaceae</taxon>
        <taxon>Solanoideae</taxon>
        <taxon>Solaneae</taxon>
        <taxon>Solanum</taxon>
    </lineage>
</organism>
<dbReference type="Proteomes" id="UP001234989">
    <property type="component" value="Chromosome 9"/>
</dbReference>
<accession>A0AAF0UIY4</accession>
<keyword evidence="2" id="KW-1185">Reference proteome</keyword>
<dbReference type="EMBL" id="CP133620">
    <property type="protein sequence ID" value="WMV46446.1"/>
    <property type="molecule type" value="Genomic_DNA"/>
</dbReference>
<gene>
    <name evidence="1" type="ORF">MTR67_039831</name>
</gene>
<evidence type="ECO:0000313" key="1">
    <source>
        <dbReference type="EMBL" id="WMV46446.1"/>
    </source>
</evidence>
<protein>
    <submittedName>
        <fullName evidence="1">Uncharacterized protein</fullName>
    </submittedName>
</protein>
<name>A0AAF0UIY4_SOLVR</name>